<evidence type="ECO:0000256" key="7">
    <source>
        <dbReference type="SAM" id="MobiDB-lite"/>
    </source>
</evidence>
<evidence type="ECO:0000256" key="5">
    <source>
        <dbReference type="ARBA" id="ARBA00023306"/>
    </source>
</evidence>
<evidence type="ECO:0000256" key="1">
    <source>
        <dbReference type="ARBA" id="ARBA00004300"/>
    </source>
</evidence>
<name>A0A482XT86_LAOST</name>
<proteinExistence type="predicted"/>
<dbReference type="AlphaFoldDB" id="A0A482XT86"/>
<sequence>MSEITDIVRKVFIKSGLNSIEDVLRFRIWTHNQNLLKIDISNDRNPLFQCFIELTEAKFKEIREGQDINISSLDNLKSELIKLFLRCEGKDEKESRFFLLLEEAGNPTNFQGYDVVRRKQLKIVEKSALKNLVHFTFDVVDATDEEIKTALIGQIDGLKNLYRSSDAKVNELELKLIESRELVNEKVNELAAVRKELELLSTTYENAKRELIAEVGETECKLKREFEIKFKSEKEDFQKHHKNEIDHLKHQQKELRAENKTLKQSLDELQNSLQNETQRCGILEVRLGNTLQEVEQLKSNNAKLDTDYHDKEKTVYTLRTRLAVCEQELKDKACFISSLQKQTDKAVSEKEYFQNYVQDLEKELSFRDETVSKLAKDILKANEIIARQAAELDTLKDKVKVATSVALEQEKVLKQKSEDISRLEKELESEKSNVEKLEKDRDALSKEIETINESLTLCKNKTDIDSKVIAWFSRALRFYSSAEDTNAQITNSTPLSDIGASVRANIIGANADVNNEGYGKLPTHLIPTQSQQNNAPFDYNPKSGNAGMDKQVPDFVLSRLSDIQNDSPVDEQAKRSYMPQDYRTAFQENPKEIATKVPTQPNTGLVNVNGTSAVPFSNYLKDTHNKNHNLPLQLPNDYGPLESDRSGSRKTTNSRKEKEVGRRFPASSSYFQ</sequence>
<evidence type="ECO:0000313" key="9">
    <source>
        <dbReference type="EMBL" id="RZF49222.1"/>
    </source>
</evidence>
<protein>
    <recommendedName>
        <fullName evidence="8">Spindle assembly abnormal protein 6 N-terminal domain-containing protein</fullName>
    </recommendedName>
</protein>
<dbReference type="Proteomes" id="UP000291343">
    <property type="component" value="Unassembled WGS sequence"/>
</dbReference>
<keyword evidence="10" id="KW-1185">Reference proteome</keyword>
<dbReference type="InterPro" id="IPR032396">
    <property type="entry name" value="SAS-6_N"/>
</dbReference>
<dbReference type="PANTHER" id="PTHR44281:SF2">
    <property type="entry name" value="SPINDLE ASSEMBLY ABNORMAL PROTEIN 6 HOMOLOG"/>
    <property type="match status" value="1"/>
</dbReference>
<keyword evidence="4" id="KW-0206">Cytoskeleton</keyword>
<feature type="coiled-coil region" evidence="6">
    <location>
        <begin position="238"/>
        <end position="314"/>
    </location>
</feature>
<dbReference type="GO" id="GO:0005813">
    <property type="term" value="C:centrosome"/>
    <property type="evidence" value="ECO:0007669"/>
    <property type="project" value="UniProtKB-SubCell"/>
</dbReference>
<dbReference type="GO" id="GO:0007099">
    <property type="term" value="P:centriole replication"/>
    <property type="evidence" value="ECO:0007669"/>
    <property type="project" value="TreeGrafter"/>
</dbReference>
<dbReference type="OrthoDB" id="49058at2759"/>
<accession>A0A482XT86</accession>
<evidence type="ECO:0000256" key="6">
    <source>
        <dbReference type="SAM" id="Coils"/>
    </source>
</evidence>
<feature type="domain" description="Spindle assembly abnormal protein 6 N-terminal" evidence="8">
    <location>
        <begin position="21"/>
        <end position="138"/>
    </location>
</feature>
<evidence type="ECO:0000313" key="10">
    <source>
        <dbReference type="Proteomes" id="UP000291343"/>
    </source>
</evidence>
<dbReference type="InParanoid" id="A0A482XT86"/>
<comment type="subcellular location">
    <subcellularLocation>
        <location evidence="1">Cytoplasm</location>
        <location evidence="1">Cytoskeleton</location>
        <location evidence="1">Microtubule organizing center</location>
        <location evidence="1">Centrosome</location>
    </subcellularLocation>
</comment>
<keyword evidence="2" id="KW-0963">Cytoplasm</keyword>
<gene>
    <name evidence="9" type="ORF">LSTR_LSTR010952</name>
</gene>
<organism evidence="9 10">
    <name type="scientific">Laodelphax striatellus</name>
    <name type="common">Small brown planthopper</name>
    <name type="synonym">Delphax striatella</name>
    <dbReference type="NCBI Taxonomy" id="195883"/>
    <lineage>
        <taxon>Eukaryota</taxon>
        <taxon>Metazoa</taxon>
        <taxon>Ecdysozoa</taxon>
        <taxon>Arthropoda</taxon>
        <taxon>Hexapoda</taxon>
        <taxon>Insecta</taxon>
        <taxon>Pterygota</taxon>
        <taxon>Neoptera</taxon>
        <taxon>Paraneoptera</taxon>
        <taxon>Hemiptera</taxon>
        <taxon>Auchenorrhyncha</taxon>
        <taxon>Fulgoroidea</taxon>
        <taxon>Delphacidae</taxon>
        <taxon>Criomorphinae</taxon>
        <taxon>Laodelphax</taxon>
    </lineage>
</organism>
<feature type="coiled-coil region" evidence="6">
    <location>
        <begin position="378"/>
        <end position="454"/>
    </location>
</feature>
<dbReference type="SUPFAM" id="SSF57997">
    <property type="entry name" value="Tropomyosin"/>
    <property type="match status" value="1"/>
</dbReference>
<feature type="coiled-coil region" evidence="6">
    <location>
        <begin position="155"/>
        <end position="214"/>
    </location>
</feature>
<evidence type="ECO:0000256" key="3">
    <source>
        <dbReference type="ARBA" id="ARBA00023054"/>
    </source>
</evidence>
<evidence type="ECO:0000256" key="4">
    <source>
        <dbReference type="ARBA" id="ARBA00023212"/>
    </source>
</evidence>
<feature type="region of interest" description="Disordered" evidence="7">
    <location>
        <begin position="619"/>
        <end position="672"/>
    </location>
</feature>
<dbReference type="Gene3D" id="2.170.210.20">
    <property type="entry name" value="Spindle assembly abnormal protein 6, N-terminal domain"/>
    <property type="match status" value="1"/>
</dbReference>
<dbReference type="STRING" id="195883.A0A482XT86"/>
<keyword evidence="5" id="KW-0131">Cell cycle</keyword>
<dbReference type="EMBL" id="QKKF02000247">
    <property type="protein sequence ID" value="RZF49222.1"/>
    <property type="molecule type" value="Genomic_DNA"/>
</dbReference>
<dbReference type="SMR" id="A0A482XT86"/>
<dbReference type="Pfam" id="PF16531">
    <property type="entry name" value="SAS-6_N"/>
    <property type="match status" value="1"/>
</dbReference>
<dbReference type="FunCoup" id="A0A482XT86">
    <property type="interactions" value="504"/>
</dbReference>
<evidence type="ECO:0000256" key="2">
    <source>
        <dbReference type="ARBA" id="ARBA00022490"/>
    </source>
</evidence>
<keyword evidence="3 6" id="KW-0175">Coiled coil</keyword>
<evidence type="ECO:0000259" key="8">
    <source>
        <dbReference type="Pfam" id="PF16531"/>
    </source>
</evidence>
<dbReference type="PANTHER" id="PTHR44281">
    <property type="entry name" value="SPINDLE ASSEMBLY ABNORMAL PROTEIN 6 HOMOLOG"/>
    <property type="match status" value="1"/>
</dbReference>
<dbReference type="Gene3D" id="1.10.287.1490">
    <property type="match status" value="1"/>
</dbReference>
<dbReference type="InterPro" id="IPR038558">
    <property type="entry name" value="SAS-6_N_sf"/>
</dbReference>
<reference evidence="9 10" key="1">
    <citation type="journal article" date="2017" name="Gigascience">
        <title>Genome sequence of the small brown planthopper, Laodelphax striatellus.</title>
        <authorList>
            <person name="Zhu J."/>
            <person name="Jiang F."/>
            <person name="Wang X."/>
            <person name="Yang P."/>
            <person name="Bao Y."/>
            <person name="Zhao W."/>
            <person name="Wang W."/>
            <person name="Lu H."/>
            <person name="Wang Q."/>
            <person name="Cui N."/>
            <person name="Li J."/>
            <person name="Chen X."/>
            <person name="Luo L."/>
            <person name="Yu J."/>
            <person name="Kang L."/>
            <person name="Cui F."/>
        </authorList>
    </citation>
    <scope>NUCLEOTIDE SEQUENCE [LARGE SCALE GENOMIC DNA]</scope>
    <source>
        <strain evidence="9">Lst14</strain>
    </source>
</reference>
<comment type="caution">
    <text evidence="9">The sequence shown here is derived from an EMBL/GenBank/DDBJ whole genome shotgun (WGS) entry which is preliminary data.</text>
</comment>
<dbReference type="GO" id="GO:0005814">
    <property type="term" value="C:centriole"/>
    <property type="evidence" value="ECO:0007669"/>
    <property type="project" value="TreeGrafter"/>
</dbReference>